<evidence type="ECO:0000313" key="4">
    <source>
        <dbReference type="Proteomes" id="UP000053319"/>
    </source>
</evidence>
<evidence type="ECO:0000259" key="2">
    <source>
        <dbReference type="Pfam" id="PF20231"/>
    </source>
</evidence>
<feature type="compositionally biased region" description="Basic and acidic residues" evidence="1">
    <location>
        <begin position="138"/>
        <end position="150"/>
    </location>
</feature>
<reference evidence="3 4" key="1">
    <citation type="journal article" date="2012" name="Science">
        <title>The Paleozoic origin of enzymatic lignin decomposition reconstructed from 31 fungal genomes.</title>
        <authorList>
            <person name="Floudas D."/>
            <person name="Binder M."/>
            <person name="Riley R."/>
            <person name="Barry K."/>
            <person name="Blanchette R.A."/>
            <person name="Henrissat B."/>
            <person name="Martinez A.T."/>
            <person name="Otillar R."/>
            <person name="Spatafora J.W."/>
            <person name="Yadav J.S."/>
            <person name="Aerts A."/>
            <person name="Benoit I."/>
            <person name="Boyd A."/>
            <person name="Carlson A."/>
            <person name="Copeland A."/>
            <person name="Coutinho P.M."/>
            <person name="de Vries R.P."/>
            <person name="Ferreira P."/>
            <person name="Findley K."/>
            <person name="Foster B."/>
            <person name="Gaskell J."/>
            <person name="Glotzer D."/>
            <person name="Gorecki P."/>
            <person name="Heitman J."/>
            <person name="Hesse C."/>
            <person name="Hori C."/>
            <person name="Igarashi K."/>
            <person name="Jurgens J.A."/>
            <person name="Kallen N."/>
            <person name="Kersten P."/>
            <person name="Kohler A."/>
            <person name="Kuees U."/>
            <person name="Kumar T.K.A."/>
            <person name="Kuo A."/>
            <person name="LaButti K."/>
            <person name="Larrondo L.F."/>
            <person name="Lindquist E."/>
            <person name="Ling A."/>
            <person name="Lombard V."/>
            <person name="Lucas S."/>
            <person name="Lundell T."/>
            <person name="Martin R."/>
            <person name="McLaughlin D.J."/>
            <person name="Morgenstern I."/>
            <person name="Morin E."/>
            <person name="Murat C."/>
            <person name="Nagy L.G."/>
            <person name="Nolan M."/>
            <person name="Ohm R.A."/>
            <person name="Patyshakuliyeva A."/>
            <person name="Rokas A."/>
            <person name="Ruiz-Duenas F.J."/>
            <person name="Sabat G."/>
            <person name="Salamov A."/>
            <person name="Samejima M."/>
            <person name="Schmutz J."/>
            <person name="Slot J.C."/>
            <person name="St John F."/>
            <person name="Stenlid J."/>
            <person name="Sun H."/>
            <person name="Sun S."/>
            <person name="Syed K."/>
            <person name="Tsang A."/>
            <person name="Wiebenga A."/>
            <person name="Young D."/>
            <person name="Pisabarro A."/>
            <person name="Eastwood D.C."/>
            <person name="Martin F."/>
            <person name="Cullen D."/>
            <person name="Grigoriev I.V."/>
            <person name="Hibbett D.S."/>
        </authorList>
    </citation>
    <scope>NUCLEOTIDE SEQUENCE [LARGE SCALE GENOMIC DNA]</scope>
    <source>
        <strain evidence="3 4">LYAD-421 SS1</strain>
    </source>
</reference>
<organism evidence="3 4">
    <name type="scientific">Dichomitus squalens (strain LYAD-421)</name>
    <name type="common">Western red white-rot fungus</name>
    <dbReference type="NCBI Taxonomy" id="732165"/>
    <lineage>
        <taxon>Eukaryota</taxon>
        <taxon>Fungi</taxon>
        <taxon>Dikarya</taxon>
        <taxon>Basidiomycota</taxon>
        <taxon>Agaricomycotina</taxon>
        <taxon>Agaricomycetes</taxon>
        <taxon>Polyporales</taxon>
        <taxon>Polyporaceae</taxon>
        <taxon>Dichomitus</taxon>
    </lineage>
</organism>
<dbReference type="GeneID" id="18839502"/>
<feature type="region of interest" description="Disordered" evidence="1">
    <location>
        <begin position="77"/>
        <end position="150"/>
    </location>
</feature>
<feature type="compositionally biased region" description="Basic and acidic residues" evidence="1">
    <location>
        <begin position="10"/>
        <end position="21"/>
    </location>
</feature>
<feature type="compositionally biased region" description="Pro residues" evidence="1">
    <location>
        <begin position="767"/>
        <end position="776"/>
    </location>
</feature>
<feature type="domain" description="DUF6589" evidence="2">
    <location>
        <begin position="256"/>
        <end position="694"/>
    </location>
</feature>
<sequence>MRANKAAQGSREKARAFKRETRKENRIGFAMTTLLGERSQNNSLARHLVGLYMYVSGASRQLISIMSNIGTIAEIEEESDEDDLDWKPASDQNDNNNDDGRSESETTIDELGDTEAAQNQGKAASSRDEGDQTATRKHREESQALRGAIEDTIERPLAFASEREVEAPARASGLLSRGAGLLRRISESCRHSTRVCRESTLLGHVYDNINMVFKVAEQILGRKDTQENGTCATVFPLDNAAPDDLKTADLLAAFDSAGPLSVGDICHTPHEAENFRHSLEHALLRTIVNSSDLFARFRPDLDACLPGADDQMRLQKTDTYPLPAMNIDKSNTTGNAEVLDTMFAELEYARRRPMFAGYPALTFGDQLSIARMRTIIGNRAGHEDIGRSYANIVFGPGFFHHQMAITHGIIETHFGDPTAGHRNPASLSFFNTVLDCKPIVTSSLPPYRVCRDLIFTVLTASTLHCLELVSGVDSLDKYTTDLSFSNLQKDVTKIYDRYVGPNAVAELRLVWRDELAERMCHYVSSTPPNAAPTPPVDPLALPLKSGDMVFENVSLFLRDALVFHEFTDAIKGGYSGRIICTLKILTLMYRGSGRLKYAHECLHLIHNLTRVWPAPLRAVMINNWLVNPTGKPNAWVPVDLLQEHMNFWVKVIYKAQGSNASWEWLQTISPCISVFRQLALQMNDTLGARLGNKHQSPSLHKDIDSLTNLMRNNSIFRVEPGHVLHDMTNTEVPNIVAAGLKQLPGPLLEYNKMFKQWQRRRRETPLTTPPASPPSSRPSSLTTVNSLELSGVVLPDAHNCAQSMPHTLWTHRDEEDYWQHFDTDEYEPRAAFAEEEDPSLDIDDW</sequence>
<proteinExistence type="predicted"/>
<dbReference type="OrthoDB" id="2803256at2759"/>
<dbReference type="RefSeq" id="XP_007368065.1">
    <property type="nucleotide sequence ID" value="XM_007368003.1"/>
</dbReference>
<protein>
    <recommendedName>
        <fullName evidence="2">DUF6589 domain-containing protein</fullName>
    </recommendedName>
</protein>
<feature type="region of interest" description="Disordered" evidence="1">
    <location>
        <begin position="759"/>
        <end position="782"/>
    </location>
</feature>
<accession>R7SSW5</accession>
<dbReference type="EMBL" id="JH719426">
    <property type="protein sequence ID" value="EJF59284.1"/>
    <property type="molecule type" value="Genomic_DNA"/>
</dbReference>
<evidence type="ECO:0000256" key="1">
    <source>
        <dbReference type="SAM" id="MobiDB-lite"/>
    </source>
</evidence>
<gene>
    <name evidence="3" type="ORF">DICSQDRAFT_172208</name>
</gene>
<dbReference type="AlphaFoldDB" id="R7SSW5"/>
<dbReference type="KEGG" id="dsq:DICSQDRAFT_172208"/>
<dbReference type="InterPro" id="IPR046496">
    <property type="entry name" value="DUF6589"/>
</dbReference>
<dbReference type="Proteomes" id="UP000053319">
    <property type="component" value="Unassembled WGS sequence"/>
</dbReference>
<dbReference type="HOGENOM" id="CLU_007061_1_0_1"/>
<evidence type="ECO:0000313" key="3">
    <source>
        <dbReference type="EMBL" id="EJF59284.1"/>
    </source>
</evidence>
<dbReference type="Pfam" id="PF20231">
    <property type="entry name" value="DUF6589"/>
    <property type="match status" value="1"/>
</dbReference>
<feature type="region of interest" description="Disordered" evidence="1">
    <location>
        <begin position="1"/>
        <end position="21"/>
    </location>
</feature>
<name>R7SSW5_DICSQ</name>